<dbReference type="InterPro" id="IPR006963">
    <property type="entry name" value="Mopterin_OxRdtase_4Fe-4S_dom"/>
</dbReference>
<proteinExistence type="predicted"/>
<evidence type="ECO:0000256" key="3">
    <source>
        <dbReference type="ARBA" id="ARBA00023002"/>
    </source>
</evidence>
<organism evidence="7 8">
    <name type="scientific">Sphaerisporangium flaviroseum</name>
    <dbReference type="NCBI Taxonomy" id="509199"/>
    <lineage>
        <taxon>Bacteria</taxon>
        <taxon>Bacillati</taxon>
        <taxon>Actinomycetota</taxon>
        <taxon>Actinomycetes</taxon>
        <taxon>Streptosporangiales</taxon>
        <taxon>Streptosporangiaceae</taxon>
        <taxon>Sphaerisporangium</taxon>
    </lineage>
</organism>
<keyword evidence="2" id="KW-0479">Metal-binding</keyword>
<keyword evidence="4" id="KW-0408">Iron</keyword>
<evidence type="ECO:0000259" key="6">
    <source>
        <dbReference type="PROSITE" id="PS51669"/>
    </source>
</evidence>
<dbReference type="SUPFAM" id="SSF53706">
    <property type="entry name" value="Formate dehydrogenase/DMSO reductase, domains 1-3"/>
    <property type="match status" value="1"/>
</dbReference>
<feature type="domain" description="4Fe-4S Mo/W bis-MGD-type" evidence="6">
    <location>
        <begin position="3"/>
        <end position="59"/>
    </location>
</feature>
<dbReference type="Pfam" id="PF00384">
    <property type="entry name" value="Molybdopterin"/>
    <property type="match status" value="1"/>
</dbReference>
<accession>A0ABP7IQX9</accession>
<dbReference type="SUPFAM" id="SSF50692">
    <property type="entry name" value="ADC-like"/>
    <property type="match status" value="1"/>
</dbReference>
<reference evidence="8" key="1">
    <citation type="journal article" date="2019" name="Int. J. Syst. Evol. Microbiol.">
        <title>The Global Catalogue of Microorganisms (GCM) 10K type strain sequencing project: providing services to taxonomists for standard genome sequencing and annotation.</title>
        <authorList>
            <consortium name="The Broad Institute Genomics Platform"/>
            <consortium name="The Broad Institute Genome Sequencing Center for Infectious Disease"/>
            <person name="Wu L."/>
            <person name="Ma J."/>
        </authorList>
    </citation>
    <scope>NUCLEOTIDE SEQUENCE [LARGE SCALE GENOMIC DNA]</scope>
    <source>
        <strain evidence="8">JCM 16908</strain>
    </source>
</reference>
<dbReference type="SMART" id="SM00926">
    <property type="entry name" value="Molybdop_Fe4S4"/>
    <property type="match status" value="1"/>
</dbReference>
<dbReference type="Gene3D" id="3.40.50.740">
    <property type="match status" value="1"/>
</dbReference>
<evidence type="ECO:0000256" key="5">
    <source>
        <dbReference type="ARBA" id="ARBA00023014"/>
    </source>
</evidence>
<keyword evidence="3" id="KW-0560">Oxidoreductase</keyword>
<evidence type="ECO:0000313" key="8">
    <source>
        <dbReference type="Proteomes" id="UP001500888"/>
    </source>
</evidence>
<keyword evidence="5" id="KW-0411">Iron-sulfur</keyword>
<keyword evidence="1" id="KW-0004">4Fe-4S</keyword>
<dbReference type="RefSeq" id="WP_344945314.1">
    <property type="nucleotide sequence ID" value="NZ_BAAAZR010000019.1"/>
</dbReference>
<dbReference type="InterPro" id="IPR009010">
    <property type="entry name" value="Asp_de-COase-like_dom_sf"/>
</dbReference>
<dbReference type="PANTHER" id="PTHR43105:SF9">
    <property type="entry name" value="NADPH-FE(3+) OXIDOREDUCTASE SUBUNIT ALPHA"/>
    <property type="match status" value="1"/>
</dbReference>
<dbReference type="EMBL" id="BAAAZR010000019">
    <property type="protein sequence ID" value="GAA3824681.1"/>
    <property type="molecule type" value="Genomic_DNA"/>
</dbReference>
<dbReference type="InterPro" id="IPR006657">
    <property type="entry name" value="MoPterin_dinucl-bd_dom"/>
</dbReference>
<dbReference type="Gene3D" id="3.40.228.10">
    <property type="entry name" value="Dimethylsulfoxide Reductase, domain 2"/>
    <property type="match status" value="1"/>
</dbReference>
<gene>
    <name evidence="7" type="ORF">GCM10022226_51740</name>
</gene>
<dbReference type="InterPro" id="IPR006656">
    <property type="entry name" value="Mopterin_OxRdtase"/>
</dbReference>
<dbReference type="InterPro" id="IPR050123">
    <property type="entry name" value="Prok_molybdopt-oxidoreductase"/>
</dbReference>
<evidence type="ECO:0000313" key="7">
    <source>
        <dbReference type="EMBL" id="GAA3824681.1"/>
    </source>
</evidence>
<comment type="caution">
    <text evidence="7">The sequence shown here is derived from an EMBL/GenBank/DDBJ whole genome shotgun (WGS) entry which is preliminary data.</text>
</comment>
<evidence type="ECO:0000256" key="4">
    <source>
        <dbReference type="ARBA" id="ARBA00023004"/>
    </source>
</evidence>
<name>A0ABP7IQX9_9ACTN</name>
<evidence type="ECO:0000256" key="1">
    <source>
        <dbReference type="ARBA" id="ARBA00022485"/>
    </source>
</evidence>
<evidence type="ECO:0000256" key="2">
    <source>
        <dbReference type="ARBA" id="ARBA00022723"/>
    </source>
</evidence>
<dbReference type="PROSITE" id="PS51669">
    <property type="entry name" value="4FE4S_MOW_BIS_MGD"/>
    <property type="match status" value="1"/>
</dbReference>
<keyword evidence="8" id="KW-1185">Reference proteome</keyword>
<sequence>MDTEWRPSACVLCACNCGIEIRLDGRRFDRIRGDKAHPSSQGYTCEKPLRLDHYQNGVDRLTHPLRRGPDGTYERIDWDTAIAEIAARFSAVRDAHGGESIFYYGGGGQGNHLGGSYSGAFMRALGARYRSNALAQEKTGLFWVSDRMLGTTATGDFEKCEVAVFVGKNPWQSHGIPRARPTLREIARDPGRCMIVIDPRRTETAELADIHLQLKPGTDAWLLAALAAVLVQEDLVADAWLEAHAVGTEEVRAVLRSVPVSEYCEISGVPEGLVRGAARRIADAASVAVFEDLGVQMTLHSTLNSYLDNLLWLLTGNFGRPGTNNPPILFAPFISFSHHGPRPERFSPVAGARIISGLVPSNVVAEEILTDHPRRYRAMMVETSNPAHSLADSRRMREALGALDLLVVIDVAMTETARLADYVLPAPSQFEKWEATFFNLETPANYFHLRPPVLDPPPGTDLLPEPEIHARLCEAIGAVTEEQVRPLREAAERSRAAFAEAFLAALADPAAAKVAPVLLYRALGPTLPDGAAAAASLWAQAVKVAMTHPDAVRRAGIEGEGLELGDRLFDAILANPSGVVFTVDEPGDGWKRLGTPDKKIHLALPDLLEELRTLGPGPVARPDFPFVLSAGERRAFTANTIFRDPSWRKRDVAGVLRISPKDAAGLGLYDGSVARVTTKRGSVEATVEITDTLQAGHISLPNGLGLSYPGEHGEVTTGAAPNELTASEDRDPYAGTPWHKHVPARVEALA</sequence>
<dbReference type="Proteomes" id="UP001500888">
    <property type="component" value="Unassembled WGS sequence"/>
</dbReference>
<dbReference type="Gene3D" id="2.40.40.20">
    <property type="match status" value="1"/>
</dbReference>
<dbReference type="PANTHER" id="PTHR43105">
    <property type="entry name" value="RESPIRATORY NITRATE REDUCTASE"/>
    <property type="match status" value="1"/>
</dbReference>
<dbReference type="Pfam" id="PF01568">
    <property type="entry name" value="Molydop_binding"/>
    <property type="match status" value="1"/>
</dbReference>
<dbReference type="Gene3D" id="2.20.25.90">
    <property type="entry name" value="ADC-like domains"/>
    <property type="match status" value="1"/>
</dbReference>
<dbReference type="Pfam" id="PF04879">
    <property type="entry name" value="Molybdop_Fe4S4"/>
    <property type="match status" value="1"/>
</dbReference>
<protein>
    <submittedName>
        <fullName evidence="7">Molybdopterin-dependent oxidoreductase</fullName>
    </submittedName>
</protein>